<evidence type="ECO:0000259" key="5">
    <source>
        <dbReference type="SMART" id="SM00892"/>
    </source>
</evidence>
<dbReference type="GO" id="GO:0003676">
    <property type="term" value="F:nucleic acid binding"/>
    <property type="evidence" value="ECO:0007669"/>
    <property type="project" value="InterPro"/>
</dbReference>
<feature type="binding site" evidence="2">
    <location>
        <position position="153"/>
    </location>
    <ligand>
        <name>Mg(2+)</name>
        <dbReference type="ChEBI" id="CHEBI:18420"/>
        <note>catalytic</note>
    </ligand>
</feature>
<organism evidence="6 7">
    <name type="scientific">Fulvitalea axinellae</name>
    <dbReference type="NCBI Taxonomy" id="1182444"/>
    <lineage>
        <taxon>Bacteria</taxon>
        <taxon>Pseudomonadati</taxon>
        <taxon>Bacteroidota</taxon>
        <taxon>Cytophagia</taxon>
        <taxon>Cytophagales</taxon>
        <taxon>Persicobacteraceae</taxon>
        <taxon>Fulvitalea</taxon>
    </lineage>
</organism>
<dbReference type="RefSeq" id="WP_338391301.1">
    <property type="nucleotide sequence ID" value="NZ_AP025314.1"/>
</dbReference>
<sequence length="282" mass="32806">MLRSLALILISIFALFSCQENNYTEDFDYIPEGISYSNSGRYIPETLMPYRSGQTVVDHGNYALAYSETHEQAEWAAYKLTPEQVNNRHITRKNYFKTDPTTYISSAKHSDYSYTGYARGHLVPATHMAYDLTAYKKTFYMSNMSPQIQNGFNAGIWSRLETQTMKWVTNGTGEKWVFTGPILYPGLPKLTQYAANSSRLNWDIVTNISVPQYFYKIIYDPDEEWVIAFIFENRPHNGRESFMEYVTTVDAIESYTGIDFLREVEDEMENWLESTIDTSFWE</sequence>
<dbReference type="PANTHER" id="PTHR13966:SF5">
    <property type="entry name" value="ENDONUCLEASE G, MITOCHONDRIAL"/>
    <property type="match status" value="1"/>
</dbReference>
<evidence type="ECO:0000313" key="6">
    <source>
        <dbReference type="EMBL" id="BDD09706.1"/>
    </source>
</evidence>
<keyword evidence="3" id="KW-0732">Signal</keyword>
<dbReference type="GO" id="GO:0046872">
    <property type="term" value="F:metal ion binding"/>
    <property type="evidence" value="ECO:0007669"/>
    <property type="project" value="UniProtKB-KW"/>
</dbReference>
<dbReference type="SMART" id="SM00892">
    <property type="entry name" value="Endonuclease_NS"/>
    <property type="match status" value="1"/>
</dbReference>
<dbReference type="InterPro" id="IPR044925">
    <property type="entry name" value="His-Me_finger_sf"/>
</dbReference>
<keyword evidence="2" id="KW-0479">Metal-binding</keyword>
<reference evidence="6 7" key="1">
    <citation type="submission" date="2021-12" db="EMBL/GenBank/DDBJ databases">
        <title>Genome sequencing of bacteria with rrn-lacking chromosome and rrn-plasmid.</title>
        <authorList>
            <person name="Anda M."/>
            <person name="Iwasaki W."/>
        </authorList>
    </citation>
    <scope>NUCLEOTIDE SEQUENCE [LARGE SCALE GENOMIC DNA]</scope>
    <source>
        <strain evidence="6 7">DSM 100852</strain>
    </source>
</reference>
<proteinExistence type="predicted"/>
<dbReference type="Gene3D" id="3.40.570.10">
    <property type="entry name" value="Extracellular Endonuclease, subunit A"/>
    <property type="match status" value="1"/>
</dbReference>
<dbReference type="KEGG" id="fax:FUAX_21380"/>
<feature type="domain" description="DNA/RNA non-specific endonuclease/pyrophosphatase/phosphodiesterase" evidence="5">
    <location>
        <begin position="58"/>
        <end position="267"/>
    </location>
</feature>
<dbReference type="AlphaFoldDB" id="A0AAU9CL39"/>
<dbReference type="InterPro" id="IPR044929">
    <property type="entry name" value="DNA/RNA_non-sp_Endonuclease_sf"/>
</dbReference>
<gene>
    <name evidence="6" type="primary">nucA</name>
    <name evidence="6" type="ORF">FUAX_21380</name>
</gene>
<dbReference type="SUPFAM" id="SSF54060">
    <property type="entry name" value="His-Me finger endonucleases"/>
    <property type="match status" value="1"/>
</dbReference>
<dbReference type="PROSITE" id="PS51257">
    <property type="entry name" value="PROKAR_LIPOPROTEIN"/>
    <property type="match status" value="1"/>
</dbReference>
<accession>A0AAU9CL39</accession>
<evidence type="ECO:0000256" key="3">
    <source>
        <dbReference type="SAM" id="SignalP"/>
    </source>
</evidence>
<keyword evidence="6" id="KW-0378">Hydrolase</keyword>
<dbReference type="EMBL" id="AP025314">
    <property type="protein sequence ID" value="BDD09706.1"/>
    <property type="molecule type" value="Genomic_DNA"/>
</dbReference>
<evidence type="ECO:0000256" key="1">
    <source>
        <dbReference type="PIRSR" id="PIRSR640255-1"/>
    </source>
</evidence>
<dbReference type="InterPro" id="IPR001604">
    <property type="entry name" value="Endo_G_ENPP1-like_dom"/>
</dbReference>
<name>A0AAU9CL39_9BACT</name>
<dbReference type="InterPro" id="IPR020821">
    <property type="entry name" value="ENPP1-3/EXOG-like_nuc-like"/>
</dbReference>
<keyword evidence="7" id="KW-1185">Reference proteome</keyword>
<dbReference type="SMART" id="SM00477">
    <property type="entry name" value="NUC"/>
    <property type="match status" value="1"/>
</dbReference>
<dbReference type="Proteomes" id="UP001348817">
    <property type="component" value="Chromosome"/>
</dbReference>
<keyword evidence="6" id="KW-0255">Endonuclease</keyword>
<evidence type="ECO:0000259" key="4">
    <source>
        <dbReference type="SMART" id="SM00477"/>
    </source>
</evidence>
<feature type="signal peptide" evidence="3">
    <location>
        <begin position="1"/>
        <end position="19"/>
    </location>
</feature>
<feature type="domain" description="ENPP1-3/EXOG-like endonuclease/phosphodiesterase" evidence="4">
    <location>
        <begin position="59"/>
        <end position="267"/>
    </location>
</feature>
<evidence type="ECO:0000313" key="7">
    <source>
        <dbReference type="Proteomes" id="UP001348817"/>
    </source>
</evidence>
<dbReference type="Pfam" id="PF01223">
    <property type="entry name" value="Endonuclease_NS"/>
    <property type="match status" value="1"/>
</dbReference>
<dbReference type="PANTHER" id="PTHR13966">
    <property type="entry name" value="ENDONUCLEASE RELATED"/>
    <property type="match status" value="1"/>
</dbReference>
<keyword evidence="6" id="KW-0540">Nuclease</keyword>
<protein>
    <submittedName>
        <fullName evidence="6">Endonuclease</fullName>
    </submittedName>
</protein>
<dbReference type="InterPro" id="IPR040255">
    <property type="entry name" value="Non-specific_endonuclease"/>
</dbReference>
<dbReference type="GO" id="GO:0004519">
    <property type="term" value="F:endonuclease activity"/>
    <property type="evidence" value="ECO:0007669"/>
    <property type="project" value="UniProtKB-KW"/>
</dbReference>
<feature type="active site" description="Proton acceptor" evidence="1">
    <location>
        <position position="121"/>
    </location>
</feature>
<evidence type="ECO:0000256" key="2">
    <source>
        <dbReference type="PIRSR" id="PIRSR640255-2"/>
    </source>
</evidence>
<dbReference type="GO" id="GO:0016787">
    <property type="term" value="F:hydrolase activity"/>
    <property type="evidence" value="ECO:0007669"/>
    <property type="project" value="InterPro"/>
</dbReference>
<feature type="chain" id="PRO_5043840734" evidence="3">
    <location>
        <begin position="20"/>
        <end position="282"/>
    </location>
</feature>